<keyword evidence="2" id="KW-1185">Reference proteome</keyword>
<dbReference type="EMBL" id="JTCM02000181">
    <property type="protein sequence ID" value="NEU77347.1"/>
    <property type="molecule type" value="Genomic_DNA"/>
</dbReference>
<accession>A0A846HIN1</accession>
<organism evidence="1 2">
    <name type="scientific">Hassallia byssoidea VB512170</name>
    <dbReference type="NCBI Taxonomy" id="1304833"/>
    <lineage>
        <taxon>Bacteria</taxon>
        <taxon>Bacillati</taxon>
        <taxon>Cyanobacteriota</taxon>
        <taxon>Cyanophyceae</taxon>
        <taxon>Nostocales</taxon>
        <taxon>Tolypothrichaceae</taxon>
        <taxon>Hassallia</taxon>
    </lineage>
</organism>
<reference evidence="1 2" key="1">
    <citation type="journal article" date="2015" name="Genome Announc.">
        <title>Draft Genome Sequence of Cyanobacterium Hassallia byssoidea Strain VB512170, Isolated from Monuments in India.</title>
        <authorList>
            <person name="Singh D."/>
            <person name="Chandrababunaidu M.M."/>
            <person name="Panda A."/>
            <person name="Sen D."/>
            <person name="Bhattacharyya S."/>
            <person name="Adhikary S.P."/>
            <person name="Tripathy S."/>
        </authorList>
    </citation>
    <scope>NUCLEOTIDE SEQUENCE [LARGE SCALE GENOMIC DNA]</scope>
    <source>
        <strain evidence="1 2">VB512170</strain>
    </source>
</reference>
<sequence>MTEANCKSELNNIIKQYEQRLSSPRLNPLDEFDRLLPTCCPGGSRFQQQNFLTFFAGKDLLYGMREQLSNFGKCDFRG</sequence>
<proteinExistence type="predicted"/>
<dbReference type="Proteomes" id="UP000031549">
    <property type="component" value="Unassembled WGS sequence"/>
</dbReference>
<comment type="caution">
    <text evidence="1">The sequence shown here is derived from an EMBL/GenBank/DDBJ whole genome shotgun (WGS) entry which is preliminary data.</text>
</comment>
<gene>
    <name evidence="1" type="ORF">PI95_033940</name>
</gene>
<dbReference type="AlphaFoldDB" id="A0A846HIN1"/>
<evidence type="ECO:0000313" key="2">
    <source>
        <dbReference type="Proteomes" id="UP000031549"/>
    </source>
</evidence>
<evidence type="ECO:0000313" key="1">
    <source>
        <dbReference type="EMBL" id="NEU77347.1"/>
    </source>
</evidence>
<dbReference type="RefSeq" id="WP_163519448.1">
    <property type="nucleotide sequence ID" value="NZ_JTCM02000181.1"/>
</dbReference>
<name>A0A846HIN1_9CYAN</name>
<protein>
    <submittedName>
        <fullName evidence="1">Uncharacterized protein</fullName>
    </submittedName>
</protein>